<evidence type="ECO:0000313" key="8">
    <source>
        <dbReference type="EMBL" id="KPJ19761.1"/>
    </source>
</evidence>
<proteinExistence type="predicted"/>
<dbReference type="Pfam" id="PF03098">
    <property type="entry name" value="An_peroxidase"/>
    <property type="match status" value="2"/>
</dbReference>
<dbReference type="GO" id="GO:0006979">
    <property type="term" value="P:response to oxidative stress"/>
    <property type="evidence" value="ECO:0007669"/>
    <property type="project" value="InterPro"/>
</dbReference>
<feature type="transmembrane region" description="Helical" evidence="7">
    <location>
        <begin position="31"/>
        <end position="50"/>
    </location>
</feature>
<dbReference type="Gene3D" id="1.20.1250.20">
    <property type="entry name" value="MFS general substrate transporter like domains"/>
    <property type="match status" value="1"/>
</dbReference>
<dbReference type="PANTHER" id="PTHR11475">
    <property type="entry name" value="OXIDASE/PEROXIDASE"/>
    <property type="match status" value="1"/>
</dbReference>
<feature type="binding site" description="axial binding residue" evidence="6">
    <location>
        <position position="478"/>
    </location>
    <ligand>
        <name>heme b</name>
        <dbReference type="ChEBI" id="CHEBI:60344"/>
    </ligand>
    <ligandPart>
        <name>Fe</name>
        <dbReference type="ChEBI" id="CHEBI:18248"/>
    </ligandPart>
</feature>
<keyword evidence="2 8" id="KW-0575">Peroxidase</keyword>
<dbReference type="GO" id="GO:0020037">
    <property type="term" value="F:heme binding"/>
    <property type="evidence" value="ECO:0007669"/>
    <property type="project" value="InterPro"/>
</dbReference>
<gene>
    <name evidence="8" type="ORF">RR48_01218</name>
</gene>
<evidence type="ECO:0000256" key="7">
    <source>
        <dbReference type="SAM" id="Phobius"/>
    </source>
</evidence>
<dbReference type="GO" id="GO:0046872">
    <property type="term" value="F:metal ion binding"/>
    <property type="evidence" value="ECO:0007669"/>
    <property type="project" value="UniProtKB-KW"/>
</dbReference>
<dbReference type="SUPFAM" id="SSF48113">
    <property type="entry name" value="Heme-dependent peroxidases"/>
    <property type="match status" value="2"/>
</dbReference>
<keyword evidence="4 7" id="KW-1133">Transmembrane helix</keyword>
<dbReference type="GO" id="GO:0016020">
    <property type="term" value="C:membrane"/>
    <property type="evidence" value="ECO:0007669"/>
    <property type="project" value="UniProtKB-SubCell"/>
</dbReference>
<accession>A0A0N0PED8</accession>
<dbReference type="InterPro" id="IPR036259">
    <property type="entry name" value="MFS_trans_sf"/>
</dbReference>
<evidence type="ECO:0000256" key="3">
    <source>
        <dbReference type="ARBA" id="ARBA00022692"/>
    </source>
</evidence>
<dbReference type="Pfam" id="PF00083">
    <property type="entry name" value="Sugar_tr"/>
    <property type="match status" value="1"/>
</dbReference>
<protein>
    <submittedName>
        <fullName evidence="8">Peroxidase</fullName>
    </submittedName>
</protein>
<dbReference type="InterPro" id="IPR019791">
    <property type="entry name" value="Haem_peroxidase_animal"/>
</dbReference>
<sequence>MTSWLCSSSGFSAIPCLFVITYLSKHYGRKIIFIIGNIDLFISLFIFYFSTTPIQILISHITIGFGYAACFSNNILIVAEYVSPKYRGVFLAVKSTSVVSGVWAANAIGTFLHWTYIPIFGLMLSFFAFTSIFWPESPYWLANKGRFDEAKTSYIWLNGDSDSVLKEIDNLIVSEKRNVNCKLNLNTIGKEEFYKPILISFLLMIQYHFSGKFIFSIYALDIIKKITNSESTAYTGDITSAHDTINYILVTTTCCFTGGDLNPTCMPIEVPSNDIHLRESGIRCLNLTRALTYQRLGCAPNSLPPERINTSPPLLDISNMYGVNRIGVEQSRLGSDGLLRFEVDKGKEWPPSGAPICLANELPQETYCFNGGNPGLNAPLGIQLVGLWHFRSHNQIARILAQMNPCWGDERLFLTARDINLAFYQHIIYYELMPEVLGYELLLKNKVIFDTYGHVDDYDDSLEPRVSIEYVIATRWFHTLQEGRLQLFDSQGKFLNELDMVDYTLRTGALRVNNTVEGVTQGAFRQPCADSDLFVDPEVGERILGPLQRASDVSSSDIMKGRDVGLPSYNRYRQLCGLPVANTFDDLYQWTPKDQVDVISRSYQSIEDVDLLAGIMVEQPLPGAIVGPTLACIMIDQLIRWRRSDRFWYENSIHPGAFTQEQLYEIRKMTVARLICDHGDSVDSIQPYAFILPNYRLFDNQGKLLNELRMMDHTLRTGALRNNDTMEGVTQGSFRQPCADNDYLVDPEVGERILGPLQRATDVTASDIMKGRDVGLPSYNRYRQHCGLPVARSFDDLYRWMPKDQVDVISRSYEFVDDVDLMVGILAERAMPGAIMGPTLACIMIDQLLRWRRSDRFWYENSIHPGSFTPDQLYEIRKMTMARMICEHGDSVDSVQPYAFLLSNYG</sequence>
<keyword evidence="6" id="KW-0349">Heme</keyword>
<dbReference type="PROSITE" id="PS50292">
    <property type="entry name" value="PEROXIDASE_3"/>
    <property type="match status" value="2"/>
</dbReference>
<dbReference type="SUPFAM" id="SSF103473">
    <property type="entry name" value="MFS general substrate transporter"/>
    <property type="match status" value="1"/>
</dbReference>
<evidence type="ECO:0000256" key="6">
    <source>
        <dbReference type="PIRSR" id="PIRSR619791-2"/>
    </source>
</evidence>
<feature type="transmembrane region" description="Helical" evidence="7">
    <location>
        <begin position="56"/>
        <end position="77"/>
    </location>
</feature>
<reference evidence="8 9" key="1">
    <citation type="journal article" date="2015" name="Nat. Commun.">
        <title>Outbred genome sequencing and CRISPR/Cas9 gene editing in butterflies.</title>
        <authorList>
            <person name="Li X."/>
            <person name="Fan D."/>
            <person name="Zhang W."/>
            <person name="Liu G."/>
            <person name="Zhang L."/>
            <person name="Zhao L."/>
            <person name="Fang X."/>
            <person name="Chen L."/>
            <person name="Dong Y."/>
            <person name="Chen Y."/>
            <person name="Ding Y."/>
            <person name="Zhao R."/>
            <person name="Feng M."/>
            <person name="Zhu Y."/>
            <person name="Feng Y."/>
            <person name="Jiang X."/>
            <person name="Zhu D."/>
            <person name="Xiang H."/>
            <person name="Feng X."/>
            <person name="Li S."/>
            <person name="Wang J."/>
            <person name="Zhang G."/>
            <person name="Kronforst M.R."/>
            <person name="Wang W."/>
        </authorList>
    </citation>
    <scope>NUCLEOTIDE SEQUENCE [LARGE SCALE GENOMIC DNA]</scope>
    <source>
        <strain evidence="8">Ya'a_city_454_Pm</strain>
        <tissue evidence="8">Whole body</tissue>
    </source>
</reference>
<comment type="subcellular location">
    <subcellularLocation>
        <location evidence="1">Membrane</location>
    </subcellularLocation>
</comment>
<dbReference type="GO" id="GO:0004601">
    <property type="term" value="F:peroxidase activity"/>
    <property type="evidence" value="ECO:0007669"/>
    <property type="project" value="UniProtKB-KW"/>
</dbReference>
<dbReference type="GO" id="GO:0022857">
    <property type="term" value="F:transmembrane transporter activity"/>
    <property type="evidence" value="ECO:0007669"/>
    <property type="project" value="InterPro"/>
</dbReference>
<dbReference type="Gene3D" id="1.10.640.10">
    <property type="entry name" value="Haem peroxidase domain superfamily, animal type"/>
    <property type="match status" value="2"/>
</dbReference>
<keyword evidence="6" id="KW-0408">Iron</keyword>
<dbReference type="AlphaFoldDB" id="A0A0N0PED8"/>
<dbReference type="PANTHER" id="PTHR11475:SF86">
    <property type="entry name" value="PEROXIDASE"/>
    <property type="match status" value="1"/>
</dbReference>
<dbReference type="Proteomes" id="UP000053240">
    <property type="component" value="Unassembled WGS sequence"/>
</dbReference>
<keyword evidence="9" id="KW-1185">Reference proteome</keyword>
<dbReference type="SMR" id="A0A0N0PED8"/>
<name>A0A0N0PED8_PAPMA</name>
<dbReference type="InterPro" id="IPR010255">
    <property type="entry name" value="Haem_peroxidase_sf"/>
</dbReference>
<organism evidence="8 9">
    <name type="scientific">Papilio machaon</name>
    <name type="common">Old World swallowtail butterfly</name>
    <dbReference type="NCBI Taxonomy" id="76193"/>
    <lineage>
        <taxon>Eukaryota</taxon>
        <taxon>Metazoa</taxon>
        <taxon>Ecdysozoa</taxon>
        <taxon>Arthropoda</taxon>
        <taxon>Hexapoda</taxon>
        <taxon>Insecta</taxon>
        <taxon>Pterygota</taxon>
        <taxon>Neoptera</taxon>
        <taxon>Endopterygota</taxon>
        <taxon>Lepidoptera</taxon>
        <taxon>Glossata</taxon>
        <taxon>Ditrysia</taxon>
        <taxon>Papilionoidea</taxon>
        <taxon>Papilionidae</taxon>
        <taxon>Papilioninae</taxon>
        <taxon>Papilio</taxon>
    </lineage>
</organism>
<evidence type="ECO:0000256" key="4">
    <source>
        <dbReference type="ARBA" id="ARBA00022989"/>
    </source>
</evidence>
<dbReference type="InParanoid" id="A0A0N0PED8"/>
<keyword evidence="3 7" id="KW-0812">Transmembrane</keyword>
<evidence type="ECO:0000256" key="2">
    <source>
        <dbReference type="ARBA" id="ARBA00022559"/>
    </source>
</evidence>
<dbReference type="EMBL" id="KQ459837">
    <property type="protein sequence ID" value="KPJ19761.1"/>
    <property type="molecule type" value="Genomic_DNA"/>
</dbReference>
<feature type="transmembrane region" description="Helical" evidence="7">
    <location>
        <begin position="6"/>
        <end position="24"/>
    </location>
</feature>
<dbReference type="InterPro" id="IPR037120">
    <property type="entry name" value="Haem_peroxidase_sf_animal"/>
</dbReference>
<dbReference type="InterPro" id="IPR005828">
    <property type="entry name" value="MFS_sugar_transport-like"/>
</dbReference>
<evidence type="ECO:0000256" key="1">
    <source>
        <dbReference type="ARBA" id="ARBA00004370"/>
    </source>
</evidence>
<evidence type="ECO:0000313" key="9">
    <source>
        <dbReference type="Proteomes" id="UP000053240"/>
    </source>
</evidence>
<keyword evidence="6" id="KW-0479">Metal-binding</keyword>
<keyword evidence="5 7" id="KW-0472">Membrane</keyword>
<keyword evidence="2 8" id="KW-0560">Oxidoreductase</keyword>
<dbReference type="PRINTS" id="PR00457">
    <property type="entry name" value="ANPEROXIDASE"/>
</dbReference>
<evidence type="ECO:0000256" key="5">
    <source>
        <dbReference type="ARBA" id="ARBA00023136"/>
    </source>
</evidence>